<proteinExistence type="predicted"/>
<organism evidence="1 2">
    <name type="scientific">Ataeniobius toweri</name>
    <dbReference type="NCBI Taxonomy" id="208326"/>
    <lineage>
        <taxon>Eukaryota</taxon>
        <taxon>Metazoa</taxon>
        <taxon>Chordata</taxon>
        <taxon>Craniata</taxon>
        <taxon>Vertebrata</taxon>
        <taxon>Euteleostomi</taxon>
        <taxon>Actinopterygii</taxon>
        <taxon>Neopterygii</taxon>
        <taxon>Teleostei</taxon>
        <taxon>Neoteleostei</taxon>
        <taxon>Acanthomorphata</taxon>
        <taxon>Ovalentaria</taxon>
        <taxon>Atherinomorphae</taxon>
        <taxon>Cyprinodontiformes</taxon>
        <taxon>Goodeidae</taxon>
        <taxon>Ataeniobius</taxon>
    </lineage>
</organism>
<keyword evidence="2" id="KW-1185">Reference proteome</keyword>
<reference evidence="1 2" key="1">
    <citation type="submission" date="2021-07" db="EMBL/GenBank/DDBJ databases">
        <authorList>
            <person name="Palmer J.M."/>
        </authorList>
    </citation>
    <scope>NUCLEOTIDE SEQUENCE [LARGE SCALE GENOMIC DNA]</scope>
    <source>
        <strain evidence="1 2">AT_MEX2019</strain>
        <tissue evidence="1">Muscle</tissue>
    </source>
</reference>
<dbReference type="EMBL" id="JAHUTI010015342">
    <property type="protein sequence ID" value="MED6237409.1"/>
    <property type="molecule type" value="Genomic_DNA"/>
</dbReference>
<gene>
    <name evidence="1" type="ORF">ATANTOWER_024363</name>
</gene>
<protein>
    <submittedName>
        <fullName evidence="1">Uncharacterized protein</fullName>
    </submittedName>
</protein>
<evidence type="ECO:0000313" key="2">
    <source>
        <dbReference type="Proteomes" id="UP001345963"/>
    </source>
</evidence>
<dbReference type="Proteomes" id="UP001345963">
    <property type="component" value="Unassembled WGS sequence"/>
</dbReference>
<name>A0ABU7AH77_9TELE</name>
<evidence type="ECO:0000313" key="1">
    <source>
        <dbReference type="EMBL" id="MED6237409.1"/>
    </source>
</evidence>
<comment type="caution">
    <text evidence="1">The sequence shown here is derived from an EMBL/GenBank/DDBJ whole genome shotgun (WGS) entry which is preliminary data.</text>
</comment>
<sequence>MKLPQPKSLIEGSGSVCKLASRSACLACPPFNVNTEGSSLAQHTSLLNSASVVCPLPPGIHKLFHNEPIPAT</sequence>
<accession>A0ABU7AH77</accession>